<comment type="catalytic activity">
    <reaction evidence="4 5">
        <text>an aliphatic primary amide = an aliphatic nitrile + H2O</text>
        <dbReference type="Rhea" id="RHEA:12673"/>
        <dbReference type="ChEBI" id="CHEBI:15377"/>
        <dbReference type="ChEBI" id="CHEBI:65285"/>
        <dbReference type="ChEBI" id="CHEBI:80291"/>
        <dbReference type="EC" id="4.2.1.84"/>
    </reaction>
</comment>
<dbReference type="SUPFAM" id="SSF50090">
    <property type="entry name" value="Electron transport accessory proteins"/>
    <property type="match status" value="1"/>
</dbReference>
<accession>B0FL81</accession>
<dbReference type="AlphaFoldDB" id="B0FL81"/>
<evidence type="ECO:0000256" key="1">
    <source>
        <dbReference type="ARBA" id="ARBA00004042"/>
    </source>
</evidence>
<dbReference type="EC" id="4.2.1.84" evidence="5"/>
<sequence>MNGLYDVGGADGLGPVNPPTEEPVFRAEWEKAAFTMFAALFRAGYMGLDEFRFGIEKMNPSEYLESPYYWHWIQTFIYHGLRTGKIEEAELDRRTQFYLDNPDAPFPEHEQSRELLDFVDQAVWGGIPAGRKVDQKPSFKSGDAVRFSADSPRGHSRRARYVRGKVGEVVKHHGAFIYPDTAGIGKGECPEHLYTVRFAARELWGRQADPNSSVYYDCWEPYIEHHRKEGVAA</sequence>
<dbReference type="InterPro" id="IPR008990">
    <property type="entry name" value="Elect_transpt_acc-like_dom_sf"/>
</dbReference>
<dbReference type="PIRSF" id="PIRSF001427">
    <property type="entry name" value="NHase_beta"/>
    <property type="match status" value="1"/>
</dbReference>
<dbReference type="InterPro" id="IPR024690">
    <property type="entry name" value="CN_hydtase_beta_dom_C"/>
</dbReference>
<dbReference type="Pfam" id="PF02211">
    <property type="entry name" value="NHase_beta_C"/>
    <property type="match status" value="1"/>
</dbReference>
<name>B0FL81_9HYPH</name>
<dbReference type="NCBIfam" id="TIGR03888">
    <property type="entry name" value="nitrile_beta"/>
    <property type="match status" value="1"/>
</dbReference>
<reference evidence="8" key="1">
    <citation type="journal article" date="2008" name="Process Biochem.">
        <title>Nitrile hydratase from Mesorhizobium sp. F28 and its potential for nitrile biotransformation.</title>
        <authorList>
            <person name="Feng Y.-S."/>
            <person name="Chen P.-C."/>
            <person name="Wen F.-S."/>
            <person name="Hsiao W.-Y."/>
            <person name="Lee C.-M."/>
        </authorList>
    </citation>
    <scope>NUCLEOTIDE SEQUENCE</scope>
    <source>
        <strain evidence="8">F28</strain>
    </source>
</reference>
<dbReference type="GO" id="GO:0018822">
    <property type="term" value="F:nitrile hydratase activity"/>
    <property type="evidence" value="ECO:0007669"/>
    <property type="project" value="UniProtKB-EC"/>
</dbReference>
<evidence type="ECO:0000256" key="4">
    <source>
        <dbReference type="ARBA" id="ARBA00044877"/>
    </source>
</evidence>
<keyword evidence="3 5" id="KW-0456">Lyase</keyword>
<evidence type="ECO:0000256" key="3">
    <source>
        <dbReference type="ARBA" id="ARBA00023239"/>
    </source>
</evidence>
<dbReference type="InterPro" id="IPR042262">
    <property type="entry name" value="CN_hydtase_beta_C"/>
</dbReference>
<feature type="domain" description="Nitrile hydratase beta subunit" evidence="6">
    <location>
        <begin position="128"/>
        <end position="224"/>
    </location>
</feature>
<proteinExistence type="inferred from homology"/>
<dbReference type="SMR" id="B0FL81"/>
<evidence type="ECO:0000259" key="7">
    <source>
        <dbReference type="Pfam" id="PF21006"/>
    </source>
</evidence>
<dbReference type="Gene3D" id="1.10.472.20">
    <property type="entry name" value="Nitrile hydratase, beta subunit"/>
    <property type="match status" value="1"/>
</dbReference>
<dbReference type="InterPro" id="IPR003168">
    <property type="entry name" value="Nitrile_hydratase_bsu"/>
</dbReference>
<dbReference type="InterPro" id="IPR049054">
    <property type="entry name" value="CN_hydtase_beta-like_N"/>
</dbReference>
<evidence type="ECO:0000313" key="8">
    <source>
        <dbReference type="EMBL" id="ABY59055.1"/>
    </source>
</evidence>
<organism evidence="8">
    <name type="scientific">Mesorhizobium sp. F28</name>
    <dbReference type="NCBI Taxonomy" id="491069"/>
    <lineage>
        <taxon>Bacteria</taxon>
        <taxon>Pseudomonadati</taxon>
        <taxon>Pseudomonadota</taxon>
        <taxon>Alphaproteobacteria</taxon>
        <taxon>Hyphomicrobiales</taxon>
        <taxon>Phyllobacteriaceae</taxon>
        <taxon>Mesorhizobium</taxon>
    </lineage>
</organism>
<evidence type="ECO:0000256" key="5">
    <source>
        <dbReference type="PIRNR" id="PIRNR001427"/>
    </source>
</evidence>
<protein>
    <recommendedName>
        <fullName evidence="5">Nitrile hydratase subunit beta</fullName>
        <shortName evidence="5">NHase</shortName>
        <ecNumber evidence="5">4.2.1.84</ecNumber>
    </recommendedName>
</protein>
<dbReference type="Pfam" id="PF21006">
    <property type="entry name" value="NHase_beta_N"/>
    <property type="match status" value="1"/>
</dbReference>
<evidence type="ECO:0000256" key="2">
    <source>
        <dbReference type="ARBA" id="ARBA00009098"/>
    </source>
</evidence>
<feature type="domain" description="Nitrile hydratase beta subunit-like N-terminal" evidence="7">
    <location>
        <begin position="1"/>
        <end position="110"/>
    </location>
</feature>
<comment type="function">
    <text evidence="1 5">NHase catalyzes the hydration of various nitrile compounds to the corresponding amides.</text>
</comment>
<evidence type="ECO:0000259" key="6">
    <source>
        <dbReference type="Pfam" id="PF02211"/>
    </source>
</evidence>
<dbReference type="Gene3D" id="2.30.30.50">
    <property type="match status" value="1"/>
</dbReference>
<comment type="similarity">
    <text evidence="2 5">Belongs to the nitrile hydratase subunit beta family.</text>
</comment>
<dbReference type="EMBL" id="EU333001">
    <property type="protein sequence ID" value="ABY59055.1"/>
    <property type="molecule type" value="Genomic_DNA"/>
</dbReference>
<dbReference type="GO" id="GO:0046914">
    <property type="term" value="F:transition metal ion binding"/>
    <property type="evidence" value="ECO:0007669"/>
    <property type="project" value="InterPro"/>
</dbReference>